<comment type="caution">
    <text evidence="6">The sequence shown here is derived from an EMBL/GenBank/DDBJ whole genome shotgun (WGS) entry which is preliminary data.</text>
</comment>
<evidence type="ECO:0000256" key="1">
    <source>
        <dbReference type="ARBA" id="ARBA00010641"/>
    </source>
</evidence>
<keyword evidence="4" id="KW-0804">Transcription</keyword>
<dbReference type="NCBIfam" id="TIGR02937">
    <property type="entry name" value="sigma70-ECF"/>
    <property type="match status" value="1"/>
</dbReference>
<dbReference type="EMBL" id="LAPZ01000002">
    <property type="protein sequence ID" value="OSY88938.1"/>
    <property type="molecule type" value="Genomic_DNA"/>
</dbReference>
<reference evidence="6 7" key="1">
    <citation type="submission" date="2015-03" db="EMBL/GenBank/DDBJ databases">
        <title>Genome sequence of Tenacibaculum sp. S2-2, isolated from intestinal microbiota of sea cucumber, Apostichopus japonicas.</title>
        <authorList>
            <person name="Shao Z."/>
            <person name="Wang L."/>
            <person name="Li X."/>
        </authorList>
    </citation>
    <scope>NUCLEOTIDE SEQUENCE [LARGE SCALE GENOMIC DNA]</scope>
    <source>
        <strain evidence="6 7">S2-2</strain>
    </source>
</reference>
<keyword evidence="7" id="KW-1185">Reference proteome</keyword>
<dbReference type="Proteomes" id="UP000194221">
    <property type="component" value="Unassembled WGS sequence"/>
</dbReference>
<evidence type="ECO:0000313" key="6">
    <source>
        <dbReference type="EMBL" id="OSY88938.1"/>
    </source>
</evidence>
<dbReference type="Gene3D" id="1.10.10.10">
    <property type="entry name" value="Winged helix-like DNA-binding domain superfamily/Winged helix DNA-binding domain"/>
    <property type="match status" value="1"/>
</dbReference>
<dbReference type="SUPFAM" id="SSF88659">
    <property type="entry name" value="Sigma3 and sigma4 domains of RNA polymerase sigma factors"/>
    <property type="match status" value="1"/>
</dbReference>
<evidence type="ECO:0000256" key="4">
    <source>
        <dbReference type="ARBA" id="ARBA00023163"/>
    </source>
</evidence>
<dbReference type="PANTHER" id="PTHR43133">
    <property type="entry name" value="RNA POLYMERASE ECF-TYPE SIGMA FACTO"/>
    <property type="match status" value="1"/>
</dbReference>
<dbReference type="AlphaFoldDB" id="A0A1Y2PGX9"/>
<sequence length="178" mass="20752">MSESNIVLHLKQGDTKALKEVYTMYRTEFLAFSKKFSVNNEDALDCYQDAIIAIQEQAIKGKLDDLKSSLKTYLFGIGKYMMYEKARKNNRTILHVAPQEEVAVVEVSYHEEANEQQLKLKEGLQKLGKKCREVLHLFYYRGFTIDEITDHLNYENKNVVKSQKSRCLKQLKSIINDF</sequence>
<gene>
    <name evidence="6" type="ORF">WH52_04545</name>
</gene>
<dbReference type="InterPro" id="IPR053812">
    <property type="entry name" value="HTH_Sigma70_ECF-like"/>
</dbReference>
<feature type="domain" description="RNA polymerase sigma-70 ECF-like HTH" evidence="5">
    <location>
        <begin position="4"/>
        <end position="160"/>
    </location>
</feature>
<comment type="similarity">
    <text evidence="1">Belongs to the sigma-70 factor family. ECF subfamily.</text>
</comment>
<dbReference type="GO" id="GO:0016987">
    <property type="term" value="F:sigma factor activity"/>
    <property type="evidence" value="ECO:0007669"/>
    <property type="project" value="UniProtKB-KW"/>
</dbReference>
<name>A0A1Y2PGX9_9FLAO</name>
<dbReference type="InterPro" id="IPR036388">
    <property type="entry name" value="WH-like_DNA-bd_sf"/>
</dbReference>
<dbReference type="InterPro" id="IPR013325">
    <property type="entry name" value="RNA_pol_sigma_r2"/>
</dbReference>
<evidence type="ECO:0000256" key="2">
    <source>
        <dbReference type="ARBA" id="ARBA00023015"/>
    </source>
</evidence>
<keyword evidence="3" id="KW-0731">Sigma factor</keyword>
<dbReference type="Gene3D" id="1.10.1740.10">
    <property type="match status" value="1"/>
</dbReference>
<dbReference type="GO" id="GO:0006352">
    <property type="term" value="P:DNA-templated transcription initiation"/>
    <property type="evidence" value="ECO:0007669"/>
    <property type="project" value="InterPro"/>
</dbReference>
<evidence type="ECO:0000313" key="7">
    <source>
        <dbReference type="Proteomes" id="UP000194221"/>
    </source>
</evidence>
<dbReference type="RefSeq" id="WP_086029748.1">
    <property type="nucleotide sequence ID" value="NZ_LAPZ01000002.1"/>
</dbReference>
<organism evidence="6 7">
    <name type="scientific">Tenacibaculum holothuriorum</name>
    <dbReference type="NCBI Taxonomy" id="1635173"/>
    <lineage>
        <taxon>Bacteria</taxon>
        <taxon>Pseudomonadati</taxon>
        <taxon>Bacteroidota</taxon>
        <taxon>Flavobacteriia</taxon>
        <taxon>Flavobacteriales</taxon>
        <taxon>Flavobacteriaceae</taxon>
        <taxon>Tenacibaculum</taxon>
    </lineage>
</organism>
<evidence type="ECO:0000256" key="3">
    <source>
        <dbReference type="ARBA" id="ARBA00023082"/>
    </source>
</evidence>
<proteinExistence type="inferred from homology"/>
<evidence type="ECO:0000259" key="5">
    <source>
        <dbReference type="Pfam" id="PF07638"/>
    </source>
</evidence>
<accession>A0A1Y2PGX9</accession>
<dbReference type="InParanoid" id="A0A1Y2PGX9"/>
<keyword evidence="2" id="KW-0805">Transcription regulation</keyword>
<dbReference type="STRING" id="1635173.WH52_04545"/>
<dbReference type="PANTHER" id="PTHR43133:SF46">
    <property type="entry name" value="RNA POLYMERASE SIGMA-70 FACTOR ECF SUBFAMILY"/>
    <property type="match status" value="1"/>
</dbReference>
<dbReference type="InterPro" id="IPR014284">
    <property type="entry name" value="RNA_pol_sigma-70_dom"/>
</dbReference>
<dbReference type="InterPro" id="IPR013324">
    <property type="entry name" value="RNA_pol_sigma_r3/r4-like"/>
</dbReference>
<dbReference type="Pfam" id="PF07638">
    <property type="entry name" value="Sigma70_ECF"/>
    <property type="match status" value="1"/>
</dbReference>
<dbReference type="OrthoDB" id="1099849at2"/>
<protein>
    <recommendedName>
        <fullName evidence="5">RNA polymerase sigma-70 ECF-like HTH domain-containing protein</fullName>
    </recommendedName>
</protein>
<dbReference type="InterPro" id="IPR039425">
    <property type="entry name" value="RNA_pol_sigma-70-like"/>
</dbReference>
<dbReference type="SUPFAM" id="SSF88946">
    <property type="entry name" value="Sigma2 domain of RNA polymerase sigma factors"/>
    <property type="match status" value="1"/>
</dbReference>